<evidence type="ECO:0000256" key="2">
    <source>
        <dbReference type="ARBA" id="ARBA00023002"/>
    </source>
</evidence>
<organism evidence="4 5">
    <name type="scientific">Tepidiforma bonchosmolovskayae</name>
    <dbReference type="NCBI Taxonomy" id="2601677"/>
    <lineage>
        <taxon>Bacteria</taxon>
        <taxon>Bacillati</taxon>
        <taxon>Chloroflexota</taxon>
        <taxon>Tepidiformia</taxon>
        <taxon>Tepidiformales</taxon>
        <taxon>Tepidiformaceae</taxon>
        <taxon>Tepidiforma</taxon>
    </lineage>
</organism>
<dbReference type="Pfam" id="PF00180">
    <property type="entry name" value="Iso_dh"/>
    <property type="match status" value="1"/>
</dbReference>
<evidence type="ECO:0000259" key="3">
    <source>
        <dbReference type="SMART" id="SM01329"/>
    </source>
</evidence>
<evidence type="ECO:0000313" key="4">
    <source>
        <dbReference type="EMBL" id="QFG02652.1"/>
    </source>
</evidence>
<evidence type="ECO:0000256" key="1">
    <source>
        <dbReference type="ARBA" id="ARBA00007769"/>
    </source>
</evidence>
<dbReference type="SMART" id="SM01329">
    <property type="entry name" value="Iso_dh"/>
    <property type="match status" value="1"/>
</dbReference>
<feature type="domain" description="Isopropylmalate dehydrogenase-like" evidence="3">
    <location>
        <begin position="5"/>
        <end position="329"/>
    </location>
</feature>
<evidence type="ECO:0000313" key="5">
    <source>
        <dbReference type="Proteomes" id="UP000326331"/>
    </source>
</evidence>
<dbReference type="RefSeq" id="WP_158066578.1">
    <property type="nucleotide sequence ID" value="NZ_CP042829.1"/>
</dbReference>
<dbReference type="EMBL" id="CP042829">
    <property type="protein sequence ID" value="QFG02652.1"/>
    <property type="molecule type" value="Genomic_DNA"/>
</dbReference>
<name>A0ABX6C054_9CHLR</name>
<comment type="similarity">
    <text evidence="1">Belongs to the isocitrate and isopropylmalate dehydrogenases family.</text>
</comment>
<dbReference type="Gene3D" id="3.40.718.10">
    <property type="entry name" value="Isopropylmalate Dehydrogenase"/>
    <property type="match status" value="1"/>
</dbReference>
<keyword evidence="2" id="KW-0560">Oxidoreductase</keyword>
<keyword evidence="5" id="KW-1185">Reference proteome</keyword>
<accession>A0ABX6C054</accession>
<gene>
    <name evidence="4" type="ORF">Tbon_04880</name>
</gene>
<sequence length="336" mass="36111">MATREVAELNGDGIAGELRAAVHAVNEALGSPVRFRPIDWSLERREASPAALEEGIEAVRALGAAMKYPTVTETVSPNQVLRDRLGLAVIHRPCRSYPGVSRNYTGKVDLHVVRIATGGTYEDAGIRIGYYSAVSVRVMERTPVEHAAHFAFRLAEQHRQAVTSTSKYTIQRATDGLFEEVVAEVATEYRNVTHTRELFDALLAKLIINPERYDVVVCPNEYGDFLSDMVYGLVGSIGLGASASYAFSKSHQPIIGVFDPAGGTAPDIAGKGIANPSGAIEAFGYLLQFCGHGALGRQLVDAVHDTIAAGEKTRDLGGTLDTMAFTQAVIRRAVPA</sequence>
<dbReference type="PANTHER" id="PTHR11835:SF34">
    <property type="entry name" value="ISOCITRATE DEHYDROGENASE [NAD] SUBUNIT ALPHA, MITOCHONDRIAL"/>
    <property type="match status" value="1"/>
</dbReference>
<protein>
    <submittedName>
        <fullName evidence="4">Isocitrate dehydrogenase</fullName>
    </submittedName>
</protein>
<proteinExistence type="inferred from homology"/>
<reference evidence="4 5" key="1">
    <citation type="submission" date="2019-08" db="EMBL/GenBank/DDBJ databases">
        <authorList>
            <person name="Toschakov S.V."/>
        </authorList>
    </citation>
    <scope>NUCLEOTIDE SEQUENCE [LARGE SCALE GENOMIC DNA]</scope>
    <source>
        <strain evidence="4 5">3753O</strain>
    </source>
</reference>
<dbReference type="SUPFAM" id="SSF53659">
    <property type="entry name" value="Isocitrate/Isopropylmalate dehydrogenase-like"/>
    <property type="match status" value="1"/>
</dbReference>
<dbReference type="Proteomes" id="UP000326331">
    <property type="component" value="Chromosome"/>
</dbReference>
<reference evidence="4 5" key="2">
    <citation type="submission" date="2019-10" db="EMBL/GenBank/DDBJ databases">
        <title>Thermopilla bonchosmolovskayae gen. nov., sp. nov., a moderately thermophilic Chloroflexi bacterium from a Chukotka hot spring (Arctic, Russia), representing a novel classis Thermopillaia, which include previously uncultivated lineage OLB14.</title>
        <authorList>
            <person name="Kochetkova T.V."/>
            <person name="Zayulina K.S."/>
            <person name="Zhigarkov V.S."/>
            <person name="Minaev N.V."/>
            <person name="Novikov A."/>
            <person name="Toshchakov S.V."/>
            <person name="Elcheninov A.G."/>
            <person name="Kublanov I.V."/>
        </authorList>
    </citation>
    <scope>NUCLEOTIDE SEQUENCE [LARGE SCALE GENOMIC DNA]</scope>
    <source>
        <strain evidence="4 5">3753O</strain>
    </source>
</reference>
<dbReference type="InterPro" id="IPR024084">
    <property type="entry name" value="IsoPropMal-DH-like_dom"/>
</dbReference>
<dbReference type="PANTHER" id="PTHR11835">
    <property type="entry name" value="DECARBOXYLATING DEHYDROGENASES-ISOCITRATE, ISOPROPYLMALATE, TARTRATE"/>
    <property type="match status" value="1"/>
</dbReference>